<evidence type="ECO:0000313" key="1">
    <source>
        <dbReference type="EMBL" id="KAK9238347.1"/>
    </source>
</evidence>
<dbReference type="EMBL" id="MU971357">
    <property type="protein sequence ID" value="KAK9238347.1"/>
    <property type="molecule type" value="Genomic_DNA"/>
</dbReference>
<protein>
    <submittedName>
        <fullName evidence="1">Uncharacterized protein</fullName>
    </submittedName>
</protein>
<name>A0ACC3T357_LIPKO</name>
<keyword evidence="2" id="KW-1185">Reference proteome</keyword>
<accession>A0ACC3T357</accession>
<organism evidence="1 2">
    <name type="scientific">Lipomyces kononenkoae</name>
    <name type="common">Yeast</name>
    <dbReference type="NCBI Taxonomy" id="34357"/>
    <lineage>
        <taxon>Eukaryota</taxon>
        <taxon>Fungi</taxon>
        <taxon>Dikarya</taxon>
        <taxon>Ascomycota</taxon>
        <taxon>Saccharomycotina</taxon>
        <taxon>Lipomycetes</taxon>
        <taxon>Lipomycetales</taxon>
        <taxon>Lipomycetaceae</taxon>
        <taxon>Lipomyces</taxon>
    </lineage>
</organism>
<dbReference type="Proteomes" id="UP001433508">
    <property type="component" value="Unassembled WGS sequence"/>
</dbReference>
<comment type="caution">
    <text evidence="1">The sequence shown here is derived from an EMBL/GenBank/DDBJ whole genome shotgun (WGS) entry which is preliminary data.</text>
</comment>
<proteinExistence type="predicted"/>
<sequence>MSDPGRATFDPWEDDWMSAPETAKSQTSGVLVLESKDQVRKLFASEEMQSSNDDDSLRPVAPMKYEVQMNTQGSQYRPQLRILKRTPESAQTSGAPISSSAGDGRPGETEAERMERNRRDKEAKYRAVRESIFGVDNGNNNASNDIINGRSASSSAPRNKEKDSKGRTPRESGRRAAPNSSGKNSPGSTTSHYREGSSSTSNAVPTGHGGIIRVPRGPDGSPGFGSGRIPARKGQ</sequence>
<reference evidence="2" key="1">
    <citation type="journal article" date="2024" name="Front. Bioeng. Biotechnol.">
        <title>Genome-scale model development and genomic sequencing of the oleaginous clade Lipomyces.</title>
        <authorList>
            <person name="Czajka J.J."/>
            <person name="Han Y."/>
            <person name="Kim J."/>
            <person name="Mondo S.J."/>
            <person name="Hofstad B.A."/>
            <person name="Robles A."/>
            <person name="Haridas S."/>
            <person name="Riley R."/>
            <person name="LaButti K."/>
            <person name="Pangilinan J."/>
            <person name="Andreopoulos W."/>
            <person name="Lipzen A."/>
            <person name="Yan J."/>
            <person name="Wang M."/>
            <person name="Ng V."/>
            <person name="Grigoriev I.V."/>
            <person name="Spatafora J.W."/>
            <person name="Magnuson J.K."/>
            <person name="Baker S.E."/>
            <person name="Pomraning K.R."/>
        </authorList>
    </citation>
    <scope>NUCLEOTIDE SEQUENCE [LARGE SCALE GENOMIC DNA]</scope>
    <source>
        <strain evidence="2">CBS 7786</strain>
    </source>
</reference>
<gene>
    <name evidence="1" type="ORF">V1525DRAFT_401328</name>
</gene>
<evidence type="ECO:0000313" key="2">
    <source>
        <dbReference type="Proteomes" id="UP001433508"/>
    </source>
</evidence>